<evidence type="ECO:0000256" key="3">
    <source>
        <dbReference type="ARBA" id="ARBA00022692"/>
    </source>
</evidence>
<dbReference type="Proteomes" id="UP000693946">
    <property type="component" value="Linkage Group LG15"/>
</dbReference>
<dbReference type="InterPro" id="IPR000276">
    <property type="entry name" value="GPCR_Rhodpsn"/>
</dbReference>
<feature type="domain" description="G-protein coupled receptors family 1 profile" evidence="12">
    <location>
        <begin position="73"/>
        <end position="339"/>
    </location>
</feature>
<evidence type="ECO:0000256" key="8">
    <source>
        <dbReference type="ARBA" id="ARBA00023170"/>
    </source>
</evidence>
<feature type="transmembrane region" description="Helical" evidence="11">
    <location>
        <begin position="280"/>
        <end position="299"/>
    </location>
</feature>
<dbReference type="FunFam" id="1.20.1070.10:FF:000069">
    <property type="entry name" value="Prokineticin receptor 2"/>
    <property type="match status" value="1"/>
</dbReference>
<evidence type="ECO:0000256" key="4">
    <source>
        <dbReference type="ARBA" id="ARBA00022989"/>
    </source>
</evidence>
<dbReference type="PROSITE" id="PS50262">
    <property type="entry name" value="G_PROTEIN_RECEP_F1_2"/>
    <property type="match status" value="1"/>
</dbReference>
<evidence type="ECO:0000256" key="9">
    <source>
        <dbReference type="ARBA" id="ARBA00023180"/>
    </source>
</evidence>
<keyword evidence="7" id="KW-1015">Disulfide bond</keyword>
<dbReference type="AlphaFoldDB" id="A0AAV6S7D9"/>
<dbReference type="PANTHER" id="PTHR24238:SF74">
    <property type="entry name" value="PROKINETICIN RECEPTOR 2"/>
    <property type="match status" value="1"/>
</dbReference>
<keyword evidence="14" id="KW-1185">Reference proteome</keyword>
<gene>
    <name evidence="13" type="ORF">JOB18_040464</name>
</gene>
<evidence type="ECO:0000256" key="1">
    <source>
        <dbReference type="ARBA" id="ARBA00004651"/>
    </source>
</evidence>
<dbReference type="GO" id="GO:0008188">
    <property type="term" value="F:neuropeptide receptor activity"/>
    <property type="evidence" value="ECO:0007669"/>
    <property type="project" value="TreeGrafter"/>
</dbReference>
<feature type="transmembrane region" description="Helical" evidence="11">
    <location>
        <begin position="51"/>
        <end position="81"/>
    </location>
</feature>
<protein>
    <submittedName>
        <fullName evidence="13">Prokineticin receptor 2-like</fullName>
    </submittedName>
</protein>
<evidence type="ECO:0000256" key="11">
    <source>
        <dbReference type="SAM" id="Phobius"/>
    </source>
</evidence>
<dbReference type="PROSITE" id="PS00237">
    <property type="entry name" value="G_PROTEIN_RECEP_F1_1"/>
    <property type="match status" value="1"/>
</dbReference>
<dbReference type="SUPFAM" id="SSF81321">
    <property type="entry name" value="Family A G protein-coupled receptor-like"/>
    <property type="match status" value="1"/>
</dbReference>
<keyword evidence="9" id="KW-0325">Glycoprotein</keyword>
<feature type="transmembrane region" description="Helical" evidence="11">
    <location>
        <begin position="228"/>
        <end position="249"/>
    </location>
</feature>
<organism evidence="13 14">
    <name type="scientific">Solea senegalensis</name>
    <name type="common">Senegalese sole</name>
    <dbReference type="NCBI Taxonomy" id="28829"/>
    <lineage>
        <taxon>Eukaryota</taxon>
        <taxon>Metazoa</taxon>
        <taxon>Chordata</taxon>
        <taxon>Craniata</taxon>
        <taxon>Vertebrata</taxon>
        <taxon>Euteleostomi</taxon>
        <taxon>Actinopterygii</taxon>
        <taxon>Neopterygii</taxon>
        <taxon>Teleostei</taxon>
        <taxon>Neoteleostei</taxon>
        <taxon>Acanthomorphata</taxon>
        <taxon>Carangaria</taxon>
        <taxon>Pleuronectiformes</taxon>
        <taxon>Pleuronectoidei</taxon>
        <taxon>Soleidae</taxon>
        <taxon>Solea</taxon>
    </lineage>
</organism>
<accession>A0AAV6S7D9</accession>
<keyword evidence="6 11" id="KW-0472">Membrane</keyword>
<dbReference type="Pfam" id="PF00001">
    <property type="entry name" value="7tm_1"/>
    <property type="match status" value="1"/>
</dbReference>
<evidence type="ECO:0000256" key="2">
    <source>
        <dbReference type="ARBA" id="ARBA00022475"/>
    </source>
</evidence>
<evidence type="ECO:0000313" key="14">
    <source>
        <dbReference type="Proteomes" id="UP000693946"/>
    </source>
</evidence>
<keyword evidence="8 13" id="KW-0675">Receptor</keyword>
<evidence type="ECO:0000256" key="6">
    <source>
        <dbReference type="ARBA" id="ARBA00023136"/>
    </source>
</evidence>
<keyword evidence="5" id="KW-0297">G-protein coupled receptor</keyword>
<feature type="transmembrane region" description="Helical" evidence="11">
    <location>
        <begin position="134"/>
        <end position="154"/>
    </location>
</feature>
<evidence type="ECO:0000256" key="7">
    <source>
        <dbReference type="ARBA" id="ARBA00023157"/>
    </source>
</evidence>
<evidence type="ECO:0000256" key="10">
    <source>
        <dbReference type="ARBA" id="ARBA00023224"/>
    </source>
</evidence>
<feature type="transmembrane region" description="Helical" evidence="11">
    <location>
        <begin position="319"/>
        <end position="342"/>
    </location>
</feature>
<feature type="transmembrane region" description="Helical" evidence="11">
    <location>
        <begin position="93"/>
        <end position="114"/>
    </location>
</feature>
<comment type="subcellular location">
    <subcellularLocation>
        <location evidence="1">Cell membrane</location>
        <topology evidence="1">Multi-pass membrane protein</topology>
    </subcellularLocation>
</comment>
<reference evidence="13 14" key="1">
    <citation type="journal article" date="2021" name="Sci. Rep.">
        <title>Chromosome anchoring in Senegalese sole (Solea senegalensis) reveals sex-associated markers and genome rearrangements in flatfish.</title>
        <authorList>
            <person name="Guerrero-Cozar I."/>
            <person name="Gomez-Garrido J."/>
            <person name="Berbel C."/>
            <person name="Martinez-Blanch J.F."/>
            <person name="Alioto T."/>
            <person name="Claros M.G."/>
            <person name="Gagnaire P.A."/>
            <person name="Manchado M."/>
        </authorList>
    </citation>
    <scope>NUCLEOTIDE SEQUENCE [LARGE SCALE GENOMIC DNA]</scope>
    <source>
        <strain evidence="13">Sse05_10M</strain>
    </source>
</reference>
<keyword evidence="2" id="KW-1003">Cell membrane</keyword>
<dbReference type="EMBL" id="JAGKHQ010000007">
    <property type="protein sequence ID" value="KAG7512810.1"/>
    <property type="molecule type" value="Genomic_DNA"/>
</dbReference>
<sequence length="485" mass="54873">MGDSNISHMVAAYTEMQEGHPAGKLDLYVDNYDMDYGIPPDDIPDTTQGQAFFVATIVIGVVLVSIMLICGLGNFIFIATLTRYKKLRNLTNLLIANLAISDIIVAVVCCPFLVDYYVVKQLSWSHGLVLCASINYLQTVSLYVSTNALLAIAIDRYMAIVHPLRPRMKYQTAYWLITGVWIVPILISIPSAYFASETMYPHGGSTSATHKVFCAQIWPVDQQAYYRSYFLVVFAVEFVGPVIVMAMCYTQISRELWFKNVPGFQTEQIRKRLRCRRKTVMVLIGILTAYILCWAPYYGYTILRDFHPTLITRRKNSLVAFYIIECIAMSNSMINTFCFVSVKNNTVKHLKKIVLLRWRSTYAPSKTADEIDMKTSSLPVTEETECIHLRSTAAQLLSNTGLETNTIYIIKTTRGVLMRPQSRRQQRFSHFGKLVTNKPLATSEQSSDFHGDICEDGKKERLCFKKQPLSEVTAGKPAIHSLTSV</sequence>
<keyword evidence="10" id="KW-0807">Transducer</keyword>
<keyword evidence="3 11" id="KW-0812">Transmembrane</keyword>
<name>A0AAV6S7D9_SOLSE</name>
<comment type="caution">
    <text evidence="13">The sequence shown here is derived from an EMBL/GenBank/DDBJ whole genome shotgun (WGS) entry which is preliminary data.</text>
</comment>
<feature type="transmembrane region" description="Helical" evidence="11">
    <location>
        <begin position="174"/>
        <end position="195"/>
    </location>
</feature>
<dbReference type="GO" id="GO:0005886">
    <property type="term" value="C:plasma membrane"/>
    <property type="evidence" value="ECO:0007669"/>
    <property type="project" value="UniProtKB-SubCell"/>
</dbReference>
<evidence type="ECO:0000313" key="13">
    <source>
        <dbReference type="EMBL" id="KAG7512810.1"/>
    </source>
</evidence>
<evidence type="ECO:0000256" key="5">
    <source>
        <dbReference type="ARBA" id="ARBA00023040"/>
    </source>
</evidence>
<proteinExistence type="predicted"/>
<evidence type="ECO:0000259" key="12">
    <source>
        <dbReference type="PROSITE" id="PS50262"/>
    </source>
</evidence>
<dbReference type="InterPro" id="IPR017452">
    <property type="entry name" value="GPCR_Rhodpsn_7TM"/>
</dbReference>
<dbReference type="CDD" id="cd15204">
    <property type="entry name" value="7tmA_prokineticin-R"/>
    <property type="match status" value="1"/>
</dbReference>
<keyword evidence="4 11" id="KW-1133">Transmembrane helix</keyword>
<dbReference type="PANTHER" id="PTHR24238">
    <property type="entry name" value="G-PROTEIN COUPLED RECEPTOR"/>
    <property type="match status" value="1"/>
</dbReference>